<accession>A0A1X9MBJ9</accession>
<name>A0A1X9MBJ9_9BACI</name>
<reference evidence="4 5" key="1">
    <citation type="submission" date="2017-04" db="EMBL/GenBank/DDBJ databases">
        <title>Bacillus krulwichiae AM31D Genome sequencing and assembly.</title>
        <authorList>
            <person name="Krulwich T.A."/>
            <person name="Anastor L."/>
            <person name="Ehrlich R."/>
            <person name="Ehrlich G.D."/>
            <person name="Janto B."/>
        </authorList>
    </citation>
    <scope>NUCLEOTIDE SEQUENCE [LARGE SCALE GENOMIC DNA]</scope>
    <source>
        <strain evidence="4 5">AM31D</strain>
    </source>
</reference>
<proteinExistence type="predicted"/>
<dbReference type="KEGG" id="bkw:BkAM31D_08895"/>
<keyword evidence="2 4" id="KW-0067">ATP-binding</keyword>
<dbReference type="PROSITE" id="PS50893">
    <property type="entry name" value="ABC_TRANSPORTER_2"/>
    <property type="match status" value="1"/>
</dbReference>
<dbReference type="GO" id="GO:0016887">
    <property type="term" value="F:ATP hydrolysis activity"/>
    <property type="evidence" value="ECO:0007669"/>
    <property type="project" value="InterPro"/>
</dbReference>
<dbReference type="Proteomes" id="UP000193006">
    <property type="component" value="Chromosome"/>
</dbReference>
<gene>
    <name evidence="4" type="primary">artM_2</name>
    <name evidence="4" type="ORF">BkAM31D_08895</name>
</gene>
<dbReference type="PANTHER" id="PTHR43582:SF2">
    <property type="entry name" value="LINEARMYCIN RESISTANCE ATP-BINDING PROTEIN LNRL"/>
    <property type="match status" value="1"/>
</dbReference>
<evidence type="ECO:0000256" key="1">
    <source>
        <dbReference type="ARBA" id="ARBA00022741"/>
    </source>
</evidence>
<dbReference type="InterPro" id="IPR003439">
    <property type="entry name" value="ABC_transporter-like_ATP-bd"/>
</dbReference>
<organism evidence="4 5">
    <name type="scientific">Halalkalibacter krulwichiae</name>
    <dbReference type="NCBI Taxonomy" id="199441"/>
    <lineage>
        <taxon>Bacteria</taxon>
        <taxon>Bacillati</taxon>
        <taxon>Bacillota</taxon>
        <taxon>Bacilli</taxon>
        <taxon>Bacillales</taxon>
        <taxon>Bacillaceae</taxon>
        <taxon>Halalkalibacter</taxon>
    </lineage>
</organism>
<dbReference type="SUPFAM" id="SSF52540">
    <property type="entry name" value="P-loop containing nucleoside triphosphate hydrolases"/>
    <property type="match status" value="1"/>
</dbReference>
<dbReference type="Gene3D" id="3.40.50.300">
    <property type="entry name" value="P-loop containing nucleotide triphosphate hydrolases"/>
    <property type="match status" value="1"/>
</dbReference>
<keyword evidence="1" id="KW-0547">Nucleotide-binding</keyword>
<protein>
    <submittedName>
        <fullName evidence="4">Arginine transport ATP-binding protein ArtM</fullName>
    </submittedName>
</protein>
<evidence type="ECO:0000313" key="4">
    <source>
        <dbReference type="EMBL" id="ARK29970.1"/>
    </source>
</evidence>
<dbReference type="Pfam" id="PF00005">
    <property type="entry name" value="ABC_tran"/>
    <property type="match status" value="1"/>
</dbReference>
<dbReference type="STRING" id="199441.BkAM31D_08895"/>
<dbReference type="InterPro" id="IPR027417">
    <property type="entry name" value="P-loop_NTPase"/>
</dbReference>
<sequence>MIRIENVSKQIGSKMILENITLTVGKGEILGLIGPNGAGKTTLLSLLSTTEKVEDGEIWIGECSLRKNVKKARRKIGYVPQEIALYPSLSVFDNVTFWAKMLQIKQTKVTELVRLLQLDDFLHEKVDRLSGGYKRRVNIAVALLHEPEVLLMDEPTVGMDLYSKKDLLPFIKHVSKQGTTIVFTSHDVDEMLYLADRIAMLEQGKLIFDGSVDQAKKEIAILQGLNS</sequence>
<dbReference type="InterPro" id="IPR003593">
    <property type="entry name" value="AAA+_ATPase"/>
</dbReference>
<dbReference type="GO" id="GO:0005524">
    <property type="term" value="F:ATP binding"/>
    <property type="evidence" value="ECO:0007669"/>
    <property type="project" value="UniProtKB-KW"/>
</dbReference>
<evidence type="ECO:0000259" key="3">
    <source>
        <dbReference type="PROSITE" id="PS50893"/>
    </source>
</evidence>
<feature type="domain" description="ABC transporter" evidence="3">
    <location>
        <begin position="2"/>
        <end position="225"/>
    </location>
</feature>
<dbReference type="EMBL" id="CP020814">
    <property type="protein sequence ID" value="ARK29970.1"/>
    <property type="molecule type" value="Genomic_DNA"/>
</dbReference>
<dbReference type="CDD" id="cd03230">
    <property type="entry name" value="ABC_DR_subfamily_A"/>
    <property type="match status" value="1"/>
</dbReference>
<dbReference type="SMART" id="SM00382">
    <property type="entry name" value="AAA"/>
    <property type="match status" value="1"/>
</dbReference>
<dbReference type="AlphaFoldDB" id="A0A1X9MBJ9"/>
<dbReference type="PANTHER" id="PTHR43582">
    <property type="entry name" value="LINEARMYCIN RESISTANCE ATP-BINDING PROTEIN LNRL"/>
    <property type="match status" value="1"/>
</dbReference>
<evidence type="ECO:0000256" key="2">
    <source>
        <dbReference type="ARBA" id="ARBA00022840"/>
    </source>
</evidence>
<dbReference type="RefSeq" id="WP_066152087.1">
    <property type="nucleotide sequence ID" value="NZ_CP020814.1"/>
</dbReference>
<evidence type="ECO:0000313" key="5">
    <source>
        <dbReference type="Proteomes" id="UP000193006"/>
    </source>
</evidence>
<keyword evidence="5" id="KW-1185">Reference proteome</keyword>